<proteinExistence type="predicted"/>
<feature type="region of interest" description="Disordered" evidence="1">
    <location>
        <begin position="62"/>
        <end position="139"/>
    </location>
</feature>
<dbReference type="Pfam" id="PF11208">
    <property type="entry name" value="DUF2992"/>
    <property type="match status" value="1"/>
</dbReference>
<name>A0ABS6K1N6_9FIRM</name>
<evidence type="ECO:0000313" key="2">
    <source>
        <dbReference type="EMBL" id="MBU9724763.1"/>
    </source>
</evidence>
<feature type="compositionally biased region" description="Basic and acidic residues" evidence="1">
    <location>
        <begin position="103"/>
        <end position="129"/>
    </location>
</feature>
<organism evidence="2 3">
    <name type="scientific">Diplocloster modestus</name>
    <dbReference type="NCBI Taxonomy" id="2850322"/>
    <lineage>
        <taxon>Bacteria</taxon>
        <taxon>Bacillati</taxon>
        <taxon>Bacillota</taxon>
        <taxon>Clostridia</taxon>
        <taxon>Lachnospirales</taxon>
        <taxon>Lachnospiraceae</taxon>
        <taxon>Diplocloster</taxon>
    </lineage>
</organism>
<evidence type="ECO:0000313" key="3">
    <source>
        <dbReference type="Proteomes" id="UP001314681"/>
    </source>
</evidence>
<protein>
    <submittedName>
        <fullName evidence="2">YjdF family protein</fullName>
    </submittedName>
</protein>
<reference evidence="2 3" key="1">
    <citation type="submission" date="2021-06" db="EMBL/GenBank/DDBJ databases">
        <title>Description of novel taxa of the family Lachnospiraceae.</title>
        <authorList>
            <person name="Chaplin A.V."/>
            <person name="Sokolova S.R."/>
            <person name="Pikina A.P."/>
            <person name="Korzhanova M."/>
            <person name="Belova V."/>
            <person name="Korostin D."/>
            <person name="Efimov B.A."/>
        </authorList>
    </citation>
    <scope>NUCLEOTIDE SEQUENCE [LARGE SCALE GENOMIC DNA]</scope>
    <source>
        <strain evidence="2 3">ASD4241</strain>
    </source>
</reference>
<keyword evidence="3" id="KW-1185">Reference proteome</keyword>
<evidence type="ECO:0000256" key="1">
    <source>
        <dbReference type="SAM" id="MobiDB-lite"/>
    </source>
</evidence>
<sequence>MDKTETRFTVFFEDPFWVALYERISSGRYEVCKITFGAEPKDYEVYAFLLQNFRSLRFSPSLPSDGFKQMPRNPKRVKRTISKEQRSAGTGTKAQQALALMREQNKLERRAVTRSRKEEEKDRRFEEHRTKQKEKHKGH</sequence>
<comment type="caution">
    <text evidence="2">The sequence shown here is derived from an EMBL/GenBank/DDBJ whole genome shotgun (WGS) entry which is preliminary data.</text>
</comment>
<dbReference type="InterPro" id="IPR016787">
    <property type="entry name" value="UCP021328"/>
</dbReference>
<feature type="compositionally biased region" description="Basic residues" evidence="1">
    <location>
        <begin position="130"/>
        <end position="139"/>
    </location>
</feature>
<gene>
    <name evidence="2" type="ORF">KTH90_01915</name>
</gene>
<accession>A0ABS6K1N6</accession>
<dbReference type="Proteomes" id="UP001314681">
    <property type="component" value="Unassembled WGS sequence"/>
</dbReference>
<dbReference type="EMBL" id="JAHQCX010000001">
    <property type="protein sequence ID" value="MBU9724763.1"/>
    <property type="molecule type" value="Genomic_DNA"/>
</dbReference>
<dbReference type="PIRSF" id="PIRSF021328">
    <property type="entry name" value="UCP021328"/>
    <property type="match status" value="1"/>
</dbReference>
<dbReference type="RefSeq" id="WP_158352717.1">
    <property type="nucleotide sequence ID" value="NZ_JAHQCX010000001.1"/>
</dbReference>